<keyword evidence="5" id="KW-0460">Magnesium</keyword>
<reference evidence="7 8" key="1">
    <citation type="journal article" date="2019" name="Nat. Microbiol.">
        <title>Wide diversity of methane and short-chain alkane metabolisms in uncultured archaea.</title>
        <authorList>
            <person name="Borrel G."/>
            <person name="Adam P.S."/>
            <person name="McKay L.J."/>
            <person name="Chen L.X."/>
            <person name="Sierra-Garcia I.N."/>
            <person name="Sieber C.M."/>
            <person name="Letourneur Q."/>
            <person name="Ghozlane A."/>
            <person name="Andersen G.L."/>
            <person name="Li W.J."/>
            <person name="Hallam S.J."/>
            <person name="Muyzer G."/>
            <person name="de Oliveira V.M."/>
            <person name="Inskeep W.P."/>
            <person name="Banfield J.F."/>
            <person name="Gribaldo S."/>
        </authorList>
    </citation>
    <scope>NUCLEOTIDE SEQUENCE [LARGE SCALE GENOMIC DNA]</scope>
    <source>
        <strain evidence="7">NM1a</strain>
    </source>
</reference>
<keyword evidence="4" id="KW-0479">Metal-binding</keyword>
<evidence type="ECO:0000256" key="2">
    <source>
        <dbReference type="ARBA" id="ARBA00006706"/>
    </source>
</evidence>
<organism evidence="7 8">
    <name type="scientific">Methanoliparum thermophilum</name>
    <dbReference type="NCBI Taxonomy" id="2491083"/>
    <lineage>
        <taxon>Archaea</taxon>
        <taxon>Methanobacteriati</taxon>
        <taxon>Methanobacteriota</taxon>
        <taxon>Candidatus Methanoliparia</taxon>
        <taxon>Candidatus Methanoliparales</taxon>
        <taxon>Candidatus Methanoliparaceae</taxon>
        <taxon>Candidatus Methanoliparum</taxon>
    </lineage>
</organism>
<dbReference type="InterPro" id="IPR000092">
    <property type="entry name" value="Polyprenyl_synt"/>
</dbReference>
<proteinExistence type="inferred from homology"/>
<evidence type="ECO:0000256" key="1">
    <source>
        <dbReference type="ARBA" id="ARBA00001946"/>
    </source>
</evidence>
<evidence type="ECO:0000256" key="4">
    <source>
        <dbReference type="ARBA" id="ARBA00022723"/>
    </source>
</evidence>
<dbReference type="GO" id="GO:0046872">
    <property type="term" value="F:metal ion binding"/>
    <property type="evidence" value="ECO:0007669"/>
    <property type="project" value="UniProtKB-KW"/>
</dbReference>
<dbReference type="Gene3D" id="1.10.600.10">
    <property type="entry name" value="Farnesyl Diphosphate Synthase"/>
    <property type="match status" value="1"/>
</dbReference>
<dbReference type="SFLD" id="SFLDS00005">
    <property type="entry name" value="Isoprenoid_Synthase_Type_I"/>
    <property type="match status" value="1"/>
</dbReference>
<dbReference type="AlphaFoldDB" id="A0A520KRX9"/>
<dbReference type="PANTHER" id="PTHR12001:SF85">
    <property type="entry name" value="SHORT CHAIN ISOPRENYL DIPHOSPHATE SYNTHASE"/>
    <property type="match status" value="1"/>
</dbReference>
<evidence type="ECO:0000256" key="5">
    <source>
        <dbReference type="ARBA" id="ARBA00022842"/>
    </source>
</evidence>
<keyword evidence="3 6" id="KW-0808">Transferase</keyword>
<dbReference type="EMBL" id="RXIF01000006">
    <property type="protein sequence ID" value="RZN64507.1"/>
    <property type="molecule type" value="Genomic_DNA"/>
</dbReference>
<dbReference type="GO" id="GO:0008299">
    <property type="term" value="P:isoprenoid biosynthetic process"/>
    <property type="evidence" value="ECO:0007669"/>
    <property type="project" value="InterPro"/>
</dbReference>
<dbReference type="SUPFAM" id="SSF48576">
    <property type="entry name" value="Terpenoid synthases"/>
    <property type="match status" value="1"/>
</dbReference>
<protein>
    <submittedName>
        <fullName evidence="7">Polyprenyl synthetase family protein</fullName>
    </submittedName>
</protein>
<dbReference type="Proteomes" id="UP000317158">
    <property type="component" value="Unassembled WGS sequence"/>
</dbReference>
<evidence type="ECO:0000256" key="3">
    <source>
        <dbReference type="ARBA" id="ARBA00022679"/>
    </source>
</evidence>
<dbReference type="GO" id="GO:0004659">
    <property type="term" value="F:prenyltransferase activity"/>
    <property type="evidence" value="ECO:0007669"/>
    <property type="project" value="InterPro"/>
</dbReference>
<dbReference type="PROSITE" id="PS00444">
    <property type="entry name" value="POLYPRENYL_SYNTHASE_2"/>
    <property type="match status" value="1"/>
</dbReference>
<comment type="caution">
    <text evidence="7">The sequence shown here is derived from an EMBL/GenBank/DDBJ whole genome shotgun (WGS) entry which is preliminary data.</text>
</comment>
<name>A0A520KRX9_METT2</name>
<dbReference type="PANTHER" id="PTHR12001">
    <property type="entry name" value="GERANYLGERANYL PYROPHOSPHATE SYNTHASE"/>
    <property type="match status" value="1"/>
</dbReference>
<dbReference type="SFLD" id="SFLDG01017">
    <property type="entry name" value="Polyprenyl_Transferase_Like"/>
    <property type="match status" value="1"/>
</dbReference>
<sequence length="336" mass="38016">MQIEALLDKYSEIFDNRLHQYIDYKLKEDGYDEFYDAMGHIPLTTGKRIRPILAVLSCEAVGGRSDDAMELALAVELLHNASLIHDDIIDGDKKRRNVPTVHEKYGVPIAINVGDALVGEAFYMIAMLPKVRMQKYGLAVVKELFVSFTLATKGLYSGEAQDIEFMDRLDITEEEYMKMVMKKTSSLYMLSTRGGAILGGGNTKEIEELSKFGRDFGIMFQIKDDLLGIVGKEELLGKTVGIDIKGRKRTLYMVHALHNASEKDKSELNKILKRKYMPGDIDLEMEIFERTGSIDYCEKKLQEIKDSALSHLEILPSSEAKQALSDLVDWSIEREI</sequence>
<evidence type="ECO:0000313" key="7">
    <source>
        <dbReference type="EMBL" id="RZN64507.1"/>
    </source>
</evidence>
<dbReference type="Pfam" id="PF00348">
    <property type="entry name" value="polyprenyl_synt"/>
    <property type="match status" value="1"/>
</dbReference>
<gene>
    <name evidence="7" type="ORF">EF806_03960</name>
</gene>
<dbReference type="InterPro" id="IPR008949">
    <property type="entry name" value="Isoprenoid_synthase_dom_sf"/>
</dbReference>
<accession>A0A520KRX9</accession>
<comment type="cofactor">
    <cofactor evidence="1">
        <name>Mg(2+)</name>
        <dbReference type="ChEBI" id="CHEBI:18420"/>
    </cofactor>
</comment>
<comment type="similarity">
    <text evidence="2 6">Belongs to the FPP/GGPP synthase family.</text>
</comment>
<dbReference type="CDD" id="cd00685">
    <property type="entry name" value="Trans_IPPS_HT"/>
    <property type="match status" value="1"/>
</dbReference>
<evidence type="ECO:0000256" key="6">
    <source>
        <dbReference type="RuleBase" id="RU004466"/>
    </source>
</evidence>
<evidence type="ECO:0000313" key="8">
    <source>
        <dbReference type="Proteomes" id="UP000317158"/>
    </source>
</evidence>
<dbReference type="InterPro" id="IPR033749">
    <property type="entry name" value="Polyprenyl_synt_CS"/>
</dbReference>